<dbReference type="EMBL" id="KK198753">
    <property type="protein sequence ID" value="KCW88881.1"/>
    <property type="molecule type" value="Genomic_DNA"/>
</dbReference>
<evidence type="ECO:0000313" key="3">
    <source>
        <dbReference type="EMBL" id="KCW88881.1"/>
    </source>
</evidence>
<dbReference type="OMA" id="FEDLDWH"/>
<name>A0A059DEQ1_EUCGR</name>
<organism evidence="3">
    <name type="scientific">Eucalyptus grandis</name>
    <name type="common">Flooded gum</name>
    <dbReference type="NCBI Taxonomy" id="71139"/>
    <lineage>
        <taxon>Eukaryota</taxon>
        <taxon>Viridiplantae</taxon>
        <taxon>Streptophyta</taxon>
        <taxon>Embryophyta</taxon>
        <taxon>Tracheophyta</taxon>
        <taxon>Spermatophyta</taxon>
        <taxon>Magnoliopsida</taxon>
        <taxon>eudicotyledons</taxon>
        <taxon>Gunneridae</taxon>
        <taxon>Pentapetalae</taxon>
        <taxon>rosids</taxon>
        <taxon>malvids</taxon>
        <taxon>Myrtales</taxon>
        <taxon>Myrtaceae</taxon>
        <taxon>Myrtoideae</taxon>
        <taxon>Eucalypteae</taxon>
        <taxon>Eucalyptus</taxon>
    </lineage>
</organism>
<dbReference type="AlphaFoldDB" id="A0A059DEQ1"/>
<feature type="region of interest" description="Disordered" evidence="1">
    <location>
        <begin position="31"/>
        <end position="55"/>
    </location>
</feature>
<dbReference type="PANTHER" id="PTHR37384:SF1">
    <property type="entry name" value="OS01G0835600 PROTEIN"/>
    <property type="match status" value="1"/>
</dbReference>
<evidence type="ECO:0000259" key="2">
    <source>
        <dbReference type="Pfam" id="PF21743"/>
    </source>
</evidence>
<dbReference type="CDD" id="cd20401">
    <property type="entry name" value="Tudor_AtPTM-like"/>
    <property type="match status" value="1"/>
</dbReference>
<proteinExistence type="predicted"/>
<gene>
    <name evidence="3" type="ORF">EUGRSUZ_A01209</name>
</gene>
<feature type="domain" description="PTM/DIR17-like Tudor" evidence="2">
    <location>
        <begin position="64"/>
        <end position="111"/>
    </location>
</feature>
<evidence type="ECO:0000256" key="1">
    <source>
        <dbReference type="SAM" id="MobiDB-lite"/>
    </source>
</evidence>
<feature type="region of interest" description="Disordered" evidence="1">
    <location>
        <begin position="131"/>
        <end position="156"/>
    </location>
</feature>
<feature type="compositionally biased region" description="Low complexity" evidence="1">
    <location>
        <begin position="31"/>
        <end position="41"/>
    </location>
</feature>
<dbReference type="Gramene" id="KCW88881">
    <property type="protein sequence ID" value="KCW88881"/>
    <property type="gene ID" value="EUGRSUZ_A01209"/>
</dbReference>
<reference evidence="3" key="1">
    <citation type="submission" date="2013-07" db="EMBL/GenBank/DDBJ databases">
        <title>The genome of Eucalyptus grandis.</title>
        <authorList>
            <person name="Schmutz J."/>
            <person name="Hayes R."/>
            <person name="Myburg A."/>
            <person name="Tuskan G."/>
            <person name="Grattapaglia D."/>
            <person name="Rokhsar D.S."/>
        </authorList>
    </citation>
    <scope>NUCLEOTIDE SEQUENCE</scope>
    <source>
        <tissue evidence="3">Leaf extractions</tissue>
    </source>
</reference>
<dbReference type="InterPro" id="IPR047365">
    <property type="entry name" value="Tudor_AtPTM-like"/>
</dbReference>
<sequence>MEEMCKELELSSSSAGVYVLPGEPAIVINGVPNSNSSNGPPAFSDTKHEAKSPGFQGFGEWMEGREVWKLFEGQYFSGTVVQFDKETGWYRVVYEDGDSEDLEWHELEDILLPLDITVPLKSLALKVVRKGPKSTNKDQRNLMPYKKGKAANSGTR</sequence>
<dbReference type="Gene3D" id="2.30.30.140">
    <property type="match status" value="1"/>
</dbReference>
<dbReference type="Pfam" id="PF21743">
    <property type="entry name" value="PTM_DIR17_Tudor"/>
    <property type="match status" value="1"/>
</dbReference>
<dbReference type="InParanoid" id="A0A059DEQ1"/>
<protein>
    <recommendedName>
        <fullName evidence="2">PTM/DIR17-like Tudor domain-containing protein</fullName>
    </recommendedName>
</protein>
<dbReference type="PANTHER" id="PTHR37384">
    <property type="entry name" value="OS01G0835600 PROTEIN"/>
    <property type="match status" value="1"/>
</dbReference>
<accession>A0A059DEQ1</accession>